<evidence type="ECO:0000313" key="6">
    <source>
        <dbReference type="Ensembl" id="ENSCLAP00000023055.1"/>
    </source>
</evidence>
<feature type="transmembrane region" description="Helical" evidence="3">
    <location>
        <begin position="124"/>
        <end position="142"/>
    </location>
</feature>
<evidence type="ECO:0000256" key="4">
    <source>
        <dbReference type="SAM" id="SignalP"/>
    </source>
</evidence>
<dbReference type="PANTHER" id="PTHR10132">
    <property type="entry name" value="ALPHA-/EPSILON-SARCOGLYCAN FAMILY MEMBER"/>
    <property type="match status" value="1"/>
</dbReference>
<reference evidence="6" key="2">
    <citation type="submission" date="2025-09" db="UniProtKB">
        <authorList>
            <consortium name="Ensembl"/>
        </authorList>
    </citation>
    <scope>IDENTIFICATION</scope>
</reference>
<comment type="subcellular location">
    <subcellularLocation>
        <location evidence="1">Membrane</location>
    </subcellularLocation>
</comment>
<keyword evidence="7" id="KW-1185">Reference proteome</keyword>
<protein>
    <recommendedName>
        <fullName evidence="5">Sarcoglycan alpha/epsilon N-terminal domain-containing protein</fullName>
    </recommendedName>
</protein>
<accession>A0A8C2VZR7</accession>
<dbReference type="PANTHER" id="PTHR10132:SF16">
    <property type="entry name" value="ALPHA-SARCOGLYCAN"/>
    <property type="match status" value="1"/>
</dbReference>
<keyword evidence="2 3" id="KW-0472">Membrane</keyword>
<dbReference type="InterPro" id="IPR008908">
    <property type="entry name" value="Sarcoglycan_alpha/epsilon"/>
</dbReference>
<keyword evidence="4" id="KW-0732">Signal</keyword>
<dbReference type="GeneTree" id="ENSGT00390000005672"/>
<feature type="chain" id="PRO_5034822013" description="Sarcoglycan alpha/epsilon N-terminal domain-containing protein" evidence="4">
    <location>
        <begin position="24"/>
        <end position="145"/>
    </location>
</feature>
<evidence type="ECO:0000256" key="2">
    <source>
        <dbReference type="ARBA" id="ARBA00023136"/>
    </source>
</evidence>
<evidence type="ECO:0000256" key="1">
    <source>
        <dbReference type="ARBA" id="ARBA00004370"/>
    </source>
</evidence>
<feature type="signal peptide" evidence="4">
    <location>
        <begin position="1"/>
        <end position="23"/>
    </location>
</feature>
<dbReference type="SUPFAM" id="SSF49313">
    <property type="entry name" value="Cadherin-like"/>
    <property type="match status" value="1"/>
</dbReference>
<organism evidence="6 7">
    <name type="scientific">Chinchilla lanigera</name>
    <name type="common">Long-tailed chinchilla</name>
    <name type="synonym">Chinchilla villidera</name>
    <dbReference type="NCBI Taxonomy" id="34839"/>
    <lineage>
        <taxon>Eukaryota</taxon>
        <taxon>Metazoa</taxon>
        <taxon>Chordata</taxon>
        <taxon>Craniata</taxon>
        <taxon>Vertebrata</taxon>
        <taxon>Euteleostomi</taxon>
        <taxon>Mammalia</taxon>
        <taxon>Eutheria</taxon>
        <taxon>Euarchontoglires</taxon>
        <taxon>Glires</taxon>
        <taxon>Rodentia</taxon>
        <taxon>Hystricomorpha</taxon>
        <taxon>Chinchillidae</taxon>
        <taxon>Chinchilla</taxon>
    </lineage>
</organism>
<sequence length="145" mass="16097">MAAVSAWIPLLVALQVRLGGTQAQHTTLHPRVGRIFVHTLDHKSFLRAPEDAAFLPSSSVTYHAHLQGHPDLPRWLRYTQRSPTKPGFLYGTATPGDRGRQIIEVPEGPSDLPGGGRVSLSLPGYLHTIYILLYIVCIYLFVNIY</sequence>
<dbReference type="Pfam" id="PF05510">
    <property type="entry name" value="Sarcoglycan_2"/>
    <property type="match status" value="1"/>
</dbReference>
<name>A0A8C2VZR7_CHILA</name>
<dbReference type="Proteomes" id="UP000694398">
    <property type="component" value="Unassembled WGS sequence"/>
</dbReference>
<proteinExistence type="predicted"/>
<dbReference type="GO" id="GO:0016012">
    <property type="term" value="C:sarcoglycan complex"/>
    <property type="evidence" value="ECO:0007669"/>
    <property type="project" value="InterPro"/>
</dbReference>
<evidence type="ECO:0000256" key="3">
    <source>
        <dbReference type="SAM" id="Phobius"/>
    </source>
</evidence>
<evidence type="ECO:0000313" key="7">
    <source>
        <dbReference type="Proteomes" id="UP000694398"/>
    </source>
</evidence>
<keyword evidence="3" id="KW-0812">Transmembrane</keyword>
<dbReference type="InterPro" id="IPR015919">
    <property type="entry name" value="Cadherin-like_sf"/>
</dbReference>
<reference evidence="6" key="1">
    <citation type="submission" date="2025-08" db="UniProtKB">
        <authorList>
            <consortium name="Ensembl"/>
        </authorList>
    </citation>
    <scope>IDENTIFICATION</scope>
</reference>
<dbReference type="AlphaFoldDB" id="A0A8C2VZR7"/>
<dbReference type="InterPro" id="IPR048346">
    <property type="entry name" value="Sarcoglycan_N"/>
</dbReference>
<dbReference type="GO" id="GO:0005509">
    <property type="term" value="F:calcium ion binding"/>
    <property type="evidence" value="ECO:0007669"/>
    <property type="project" value="InterPro"/>
</dbReference>
<feature type="domain" description="Sarcoglycan alpha/epsilon N-terminal" evidence="5">
    <location>
        <begin position="28"/>
        <end position="102"/>
    </location>
</feature>
<dbReference type="Ensembl" id="ENSCLAT00000023273.1">
    <property type="protein sequence ID" value="ENSCLAP00000023055.1"/>
    <property type="gene ID" value="ENSCLAG00000015827.1"/>
</dbReference>
<keyword evidence="3" id="KW-1133">Transmembrane helix</keyword>
<evidence type="ECO:0000259" key="5">
    <source>
        <dbReference type="Pfam" id="PF05510"/>
    </source>
</evidence>